<keyword evidence="2" id="KW-0472">Membrane</keyword>
<organism evidence="3 4">
    <name type="scientific">Methylobacterium soli</name>
    <dbReference type="NCBI Taxonomy" id="553447"/>
    <lineage>
        <taxon>Bacteria</taxon>
        <taxon>Pseudomonadati</taxon>
        <taxon>Pseudomonadota</taxon>
        <taxon>Alphaproteobacteria</taxon>
        <taxon>Hyphomicrobiales</taxon>
        <taxon>Methylobacteriaceae</taxon>
        <taxon>Methylobacterium</taxon>
    </lineage>
</organism>
<feature type="region of interest" description="Disordered" evidence="1">
    <location>
        <begin position="1"/>
        <end position="59"/>
    </location>
</feature>
<evidence type="ECO:0000256" key="1">
    <source>
        <dbReference type="SAM" id="MobiDB-lite"/>
    </source>
</evidence>
<feature type="compositionally biased region" description="Low complexity" evidence="1">
    <location>
        <begin position="39"/>
        <end position="56"/>
    </location>
</feature>
<dbReference type="AlphaFoldDB" id="A0A6L3T5I2"/>
<evidence type="ECO:0000256" key="2">
    <source>
        <dbReference type="SAM" id="Phobius"/>
    </source>
</evidence>
<dbReference type="EMBL" id="VZZK01000002">
    <property type="protein sequence ID" value="KAB1081296.1"/>
    <property type="molecule type" value="Genomic_DNA"/>
</dbReference>
<keyword evidence="4" id="KW-1185">Reference proteome</keyword>
<proteinExistence type="predicted"/>
<feature type="transmembrane region" description="Helical" evidence="2">
    <location>
        <begin position="67"/>
        <end position="84"/>
    </location>
</feature>
<evidence type="ECO:0000313" key="4">
    <source>
        <dbReference type="Proteomes" id="UP000474159"/>
    </source>
</evidence>
<feature type="compositionally biased region" description="Basic and acidic residues" evidence="1">
    <location>
        <begin position="1"/>
        <end position="14"/>
    </location>
</feature>
<keyword evidence="2" id="KW-1133">Transmembrane helix</keyword>
<dbReference type="OrthoDB" id="15401at2"/>
<feature type="compositionally biased region" description="Basic and acidic residues" evidence="1">
    <location>
        <begin position="22"/>
        <end position="37"/>
    </location>
</feature>
<evidence type="ECO:0000313" key="3">
    <source>
        <dbReference type="EMBL" id="KAB1081296.1"/>
    </source>
</evidence>
<protein>
    <submittedName>
        <fullName evidence="3">ATP F0F1 synthase subunit I</fullName>
    </submittedName>
</protein>
<sequence>MSGNDAKDEGDKGRGTAPDSDLSARLKRLETQIERKRPSASPDPSSRSGSSDGPSPLGRAMQLSTEFIAGVIAGGILGWIFDRFLGTKPWGMIVFLMLGFVTGVYNVMRTSGFSGSRSGPDDRKGS</sequence>
<dbReference type="RefSeq" id="WP_150997090.1">
    <property type="nucleotide sequence ID" value="NZ_VZZK01000002.1"/>
</dbReference>
<comment type="caution">
    <text evidence="3">The sequence shown here is derived from an EMBL/GenBank/DDBJ whole genome shotgun (WGS) entry which is preliminary data.</text>
</comment>
<dbReference type="InterPro" id="IPR032820">
    <property type="entry name" value="ATPase_put"/>
</dbReference>
<accession>A0A6L3T5I2</accession>
<name>A0A6L3T5I2_9HYPH</name>
<reference evidence="3 4" key="1">
    <citation type="submission" date="2019-09" db="EMBL/GenBank/DDBJ databases">
        <title>YIM 48816 draft genome.</title>
        <authorList>
            <person name="Jiang L."/>
        </authorList>
    </citation>
    <scope>NUCLEOTIDE SEQUENCE [LARGE SCALE GENOMIC DNA]</scope>
    <source>
        <strain evidence="3 4">YIM 48816</strain>
    </source>
</reference>
<keyword evidence="2" id="KW-0812">Transmembrane</keyword>
<feature type="transmembrane region" description="Helical" evidence="2">
    <location>
        <begin position="90"/>
        <end position="108"/>
    </location>
</feature>
<dbReference type="Pfam" id="PF09527">
    <property type="entry name" value="ATPase_gene1"/>
    <property type="match status" value="1"/>
</dbReference>
<dbReference type="Proteomes" id="UP000474159">
    <property type="component" value="Unassembled WGS sequence"/>
</dbReference>
<gene>
    <name evidence="3" type="ORF">F6X53_03025</name>
</gene>